<feature type="non-terminal residue" evidence="3">
    <location>
        <position position="708"/>
    </location>
</feature>
<protein>
    <recommendedName>
        <fullName evidence="2">Dynein heavy chain tail domain-containing protein</fullName>
    </recommendedName>
</protein>
<dbReference type="InterPro" id="IPR013594">
    <property type="entry name" value="Dynein_heavy_tail"/>
</dbReference>
<proteinExistence type="predicted"/>
<dbReference type="GO" id="GO:0007018">
    <property type="term" value="P:microtubule-based movement"/>
    <property type="evidence" value="ECO:0007669"/>
    <property type="project" value="InterPro"/>
</dbReference>
<sequence>MESEIASELPSGTGAASSDSGSVAAEEGDAPEFIEDYDSQADLLSPEEIDLLVEKIKNYTTLYDLRMEDFDDDVIEIIKKFITTPNEDILTIFYDEDTLVASLGFPEVEFDDIMYFLKEEDENGGIKPLTPENFSTSIMFGTMDSPVEGSILRIFETLYCPIFVNTTTWPDSVKGDFCSNLDTFLSHLTDLRYKIAGLTAIYVPRAAVNIPFNVAIRDKRFIRRIEDIVIDWTCQIQVALNDQDQSRPYNMFTPIDEFEFWKYRYENLCGIKAQLENDDLIRITHMLKANQSAHIDRFEEVISHIEQALLEAKSNVEYLQILEDPCKEFELVESPAKGIELIPNILFLMRVICKRSPYYNTEKKFVSLCMGLSNQLISLCTKFIDMNVMFSGKSQAAMKMFNMCVKSCQDYKNIFLRACSYPNEGEAQLARYPQIFNKVDTFIQRCQDMVEVCEAMIVFGRMDETIVIDKPSFALSRAAEFESVCDAIESRFKTSLKKIENDQDMIFDVNSSTWYESILQFRREMKELEVMVENLLAEVFVTINNVTEGIDVLQNMYQYSKRKDLASEFEKRTIKVFKLFATEIQETRKELVEDKRQHPMGLPRYAGRALMAILKRRRLKTLMRTVNEAQWLMYCPIEEDVRSQYKKLMATLRDTVMGHHRRWMSFTSPDISRRFMRPLLTWSTKRPGLLEVNIDRKLLKTCQEAKLW</sequence>
<feature type="domain" description="Dynein heavy chain tail" evidence="2">
    <location>
        <begin position="222"/>
        <end position="708"/>
    </location>
</feature>
<dbReference type="AlphaFoldDB" id="A0A1B6FLY6"/>
<gene>
    <name evidence="3" type="ORF">g.832</name>
</gene>
<dbReference type="GO" id="GO:0005858">
    <property type="term" value="C:axonemal dynein complex"/>
    <property type="evidence" value="ECO:0007669"/>
    <property type="project" value="TreeGrafter"/>
</dbReference>
<dbReference type="GO" id="GO:0051959">
    <property type="term" value="F:dynein light intermediate chain binding"/>
    <property type="evidence" value="ECO:0007669"/>
    <property type="project" value="InterPro"/>
</dbReference>
<organism evidence="3">
    <name type="scientific">Cuerna arida</name>
    <dbReference type="NCBI Taxonomy" id="1464854"/>
    <lineage>
        <taxon>Eukaryota</taxon>
        <taxon>Metazoa</taxon>
        <taxon>Ecdysozoa</taxon>
        <taxon>Arthropoda</taxon>
        <taxon>Hexapoda</taxon>
        <taxon>Insecta</taxon>
        <taxon>Pterygota</taxon>
        <taxon>Neoptera</taxon>
        <taxon>Paraneoptera</taxon>
        <taxon>Hemiptera</taxon>
        <taxon>Auchenorrhyncha</taxon>
        <taxon>Membracoidea</taxon>
        <taxon>Cicadellidae</taxon>
        <taxon>Cicadellinae</taxon>
        <taxon>Proconiini</taxon>
        <taxon>Cuerna</taxon>
    </lineage>
</organism>
<name>A0A1B6FLY6_9HEMI</name>
<dbReference type="InterPro" id="IPR026983">
    <property type="entry name" value="DHC"/>
</dbReference>
<evidence type="ECO:0000313" key="3">
    <source>
        <dbReference type="EMBL" id="JAS51216.1"/>
    </source>
</evidence>
<dbReference type="PANTHER" id="PTHR46532:SF11">
    <property type="entry name" value="DYNEIN AXONEMAL HEAVY CHAIN 12"/>
    <property type="match status" value="1"/>
</dbReference>
<dbReference type="EMBL" id="GECZ01018553">
    <property type="protein sequence ID" value="JAS51216.1"/>
    <property type="molecule type" value="Transcribed_RNA"/>
</dbReference>
<accession>A0A1B6FLY6</accession>
<reference evidence="3" key="1">
    <citation type="submission" date="2015-11" db="EMBL/GenBank/DDBJ databases">
        <title>De novo transcriptome assembly of four potential Pierce s Disease insect vectors from Arizona vineyards.</title>
        <authorList>
            <person name="Tassone E.E."/>
        </authorList>
    </citation>
    <scope>NUCLEOTIDE SEQUENCE</scope>
</reference>
<feature type="compositionally biased region" description="Low complexity" evidence="1">
    <location>
        <begin position="11"/>
        <end position="25"/>
    </location>
</feature>
<dbReference type="Pfam" id="PF08385">
    <property type="entry name" value="DHC_N1"/>
    <property type="match status" value="1"/>
</dbReference>
<evidence type="ECO:0000259" key="2">
    <source>
        <dbReference type="Pfam" id="PF08385"/>
    </source>
</evidence>
<feature type="region of interest" description="Disordered" evidence="1">
    <location>
        <begin position="1"/>
        <end position="32"/>
    </location>
</feature>
<evidence type="ECO:0000256" key="1">
    <source>
        <dbReference type="SAM" id="MobiDB-lite"/>
    </source>
</evidence>
<dbReference type="PANTHER" id="PTHR46532">
    <property type="entry name" value="MALE FERTILITY FACTOR KL5"/>
    <property type="match status" value="1"/>
</dbReference>
<dbReference type="GO" id="GO:0045505">
    <property type="term" value="F:dynein intermediate chain binding"/>
    <property type="evidence" value="ECO:0007669"/>
    <property type="project" value="InterPro"/>
</dbReference>